<evidence type="ECO:0000256" key="1">
    <source>
        <dbReference type="ARBA" id="ARBA00000900"/>
    </source>
</evidence>
<evidence type="ECO:0000256" key="17">
    <source>
        <dbReference type="ARBA" id="ARBA00023140"/>
    </source>
</evidence>
<dbReference type="InterPro" id="IPR025654">
    <property type="entry name" value="PEX2/10"/>
</dbReference>
<keyword evidence="16 19" id="KW-0472">Membrane</keyword>
<dbReference type="Proteomes" id="UP000694888">
    <property type="component" value="Unplaced"/>
</dbReference>
<dbReference type="SUPFAM" id="SSF57850">
    <property type="entry name" value="RING/U-box"/>
    <property type="match status" value="1"/>
</dbReference>
<evidence type="ECO:0000256" key="19">
    <source>
        <dbReference type="SAM" id="Phobius"/>
    </source>
</evidence>
<dbReference type="RefSeq" id="XP_005098492.1">
    <property type="nucleotide sequence ID" value="XM_005098435.2"/>
</dbReference>
<evidence type="ECO:0000256" key="8">
    <source>
        <dbReference type="ARBA" id="ARBA00022679"/>
    </source>
</evidence>
<dbReference type="PROSITE" id="PS50089">
    <property type="entry name" value="ZF_RING_2"/>
    <property type="match status" value="1"/>
</dbReference>
<keyword evidence="9 19" id="KW-0812">Transmembrane</keyword>
<evidence type="ECO:0000256" key="3">
    <source>
        <dbReference type="ARBA" id="ARBA00004906"/>
    </source>
</evidence>
<feature type="domain" description="RING-type" evidence="20">
    <location>
        <begin position="244"/>
        <end position="282"/>
    </location>
</feature>
<evidence type="ECO:0000256" key="9">
    <source>
        <dbReference type="ARBA" id="ARBA00022692"/>
    </source>
</evidence>
<gene>
    <name evidence="22" type="primary">LOC101859242</name>
</gene>
<evidence type="ECO:0000256" key="15">
    <source>
        <dbReference type="ARBA" id="ARBA00022989"/>
    </source>
</evidence>
<evidence type="ECO:0000256" key="7">
    <source>
        <dbReference type="ARBA" id="ARBA00022593"/>
    </source>
</evidence>
<comment type="similarity">
    <text evidence="4">Belongs to the pex2/pex10/pex12 family.</text>
</comment>
<name>A0ABM0JPH4_APLCA</name>
<feature type="transmembrane region" description="Helical" evidence="19">
    <location>
        <begin position="190"/>
        <end position="211"/>
    </location>
</feature>
<dbReference type="Pfam" id="PF13639">
    <property type="entry name" value="zf-RING_2"/>
    <property type="match status" value="1"/>
</dbReference>
<evidence type="ECO:0000256" key="10">
    <source>
        <dbReference type="ARBA" id="ARBA00022723"/>
    </source>
</evidence>
<evidence type="ECO:0000256" key="12">
    <source>
        <dbReference type="ARBA" id="ARBA00022786"/>
    </source>
</evidence>
<keyword evidence="12" id="KW-0833">Ubl conjugation pathway</keyword>
<keyword evidence="17" id="KW-0576">Peroxisome</keyword>
<evidence type="ECO:0000256" key="2">
    <source>
        <dbReference type="ARBA" id="ARBA00004585"/>
    </source>
</evidence>
<organism evidence="21 22">
    <name type="scientific">Aplysia californica</name>
    <name type="common">California sea hare</name>
    <dbReference type="NCBI Taxonomy" id="6500"/>
    <lineage>
        <taxon>Eukaryota</taxon>
        <taxon>Metazoa</taxon>
        <taxon>Spiralia</taxon>
        <taxon>Lophotrochozoa</taxon>
        <taxon>Mollusca</taxon>
        <taxon>Gastropoda</taxon>
        <taxon>Heterobranchia</taxon>
        <taxon>Euthyneura</taxon>
        <taxon>Tectipleura</taxon>
        <taxon>Aplysiida</taxon>
        <taxon>Aplysioidea</taxon>
        <taxon>Aplysiidae</taxon>
        <taxon>Aplysia</taxon>
    </lineage>
</organism>
<dbReference type="GeneID" id="101859242"/>
<keyword evidence="15 19" id="KW-1133">Transmembrane helix</keyword>
<sequence>MFRSAGIAEIIRSHQKDDSLLAFLRSTVTDIFQQVAGPRLWIQWRRYLDTSADVAYFALTSCSELQTIGEEYVSLIQTDSSLRSLPPLWRRLFMVFLQVLAPHLLTSALERFEQQLRHSSSFNIRSSSRETILGFLPLVRKAVTVLHRLHLAAFYINGVFYHLAKRISGIHYVQYMTKDRGASSVRPFQILGYLSIVQFAFSALLNLYSVVQAVKQQKKELKTFELESERRDQDSRIVKSNEKCPLCLSRRQHSTLTPCGHLFCWKCIHEWCQSKQECPLCRDQFPPHRMIPLQNYDPP</sequence>
<evidence type="ECO:0000313" key="21">
    <source>
        <dbReference type="Proteomes" id="UP000694888"/>
    </source>
</evidence>
<evidence type="ECO:0000313" key="22">
    <source>
        <dbReference type="RefSeq" id="XP_005098492.1"/>
    </source>
</evidence>
<dbReference type="PANTHER" id="PTHR23350">
    <property type="entry name" value="PEROXISOME ASSEMBLY PROTEIN 10"/>
    <property type="match status" value="1"/>
</dbReference>
<keyword evidence="7" id="KW-0962">Peroxisome biogenesis</keyword>
<comment type="pathway">
    <text evidence="3">Protein modification; protein ubiquitination.</text>
</comment>
<dbReference type="InterPro" id="IPR013083">
    <property type="entry name" value="Znf_RING/FYVE/PHD"/>
</dbReference>
<keyword evidence="11 18" id="KW-0863">Zinc-finger</keyword>
<proteinExistence type="inferred from homology"/>
<keyword evidence="21" id="KW-1185">Reference proteome</keyword>
<protein>
    <recommendedName>
        <fullName evidence="5">RING-type E3 ubiquitin transferase</fullName>
        <ecNumber evidence="5">2.3.2.27</ecNumber>
    </recommendedName>
</protein>
<evidence type="ECO:0000256" key="13">
    <source>
        <dbReference type="ARBA" id="ARBA00022833"/>
    </source>
</evidence>
<evidence type="ECO:0000256" key="5">
    <source>
        <dbReference type="ARBA" id="ARBA00012483"/>
    </source>
</evidence>
<keyword evidence="13" id="KW-0862">Zinc</keyword>
<evidence type="ECO:0000256" key="4">
    <source>
        <dbReference type="ARBA" id="ARBA00008704"/>
    </source>
</evidence>
<keyword evidence="14" id="KW-0653">Protein transport</keyword>
<dbReference type="InterPro" id="IPR006845">
    <property type="entry name" value="Pex_N"/>
</dbReference>
<evidence type="ECO:0000256" key="14">
    <source>
        <dbReference type="ARBA" id="ARBA00022927"/>
    </source>
</evidence>
<dbReference type="CDD" id="cd16527">
    <property type="entry name" value="RING-HC_PEX10"/>
    <property type="match status" value="1"/>
</dbReference>
<dbReference type="SMART" id="SM00184">
    <property type="entry name" value="RING"/>
    <property type="match status" value="1"/>
</dbReference>
<evidence type="ECO:0000256" key="18">
    <source>
        <dbReference type="PROSITE-ProRule" id="PRU00175"/>
    </source>
</evidence>
<reference evidence="22" key="1">
    <citation type="submission" date="2025-08" db="UniProtKB">
        <authorList>
            <consortium name="RefSeq"/>
        </authorList>
    </citation>
    <scope>IDENTIFICATION</scope>
</reference>
<keyword evidence="8" id="KW-0808">Transferase</keyword>
<evidence type="ECO:0000256" key="16">
    <source>
        <dbReference type="ARBA" id="ARBA00023136"/>
    </source>
</evidence>
<comment type="subcellular location">
    <subcellularLocation>
        <location evidence="2">Peroxisome membrane</location>
        <topology evidence="2">Multi-pass membrane protein</topology>
    </subcellularLocation>
</comment>
<dbReference type="EC" id="2.3.2.27" evidence="5"/>
<evidence type="ECO:0000256" key="11">
    <source>
        <dbReference type="ARBA" id="ARBA00022771"/>
    </source>
</evidence>
<dbReference type="PANTHER" id="PTHR23350:SF0">
    <property type="entry name" value="PEROXISOME BIOGENESIS FACTOR 10"/>
    <property type="match status" value="1"/>
</dbReference>
<dbReference type="PROSITE" id="PS00518">
    <property type="entry name" value="ZF_RING_1"/>
    <property type="match status" value="1"/>
</dbReference>
<evidence type="ECO:0000259" key="20">
    <source>
        <dbReference type="PROSITE" id="PS50089"/>
    </source>
</evidence>
<dbReference type="InterPro" id="IPR017907">
    <property type="entry name" value="Znf_RING_CS"/>
</dbReference>
<accession>A0ABM0JPH4</accession>
<keyword evidence="6" id="KW-0813">Transport</keyword>
<evidence type="ECO:0000256" key="6">
    <source>
        <dbReference type="ARBA" id="ARBA00022448"/>
    </source>
</evidence>
<keyword evidence="10" id="KW-0479">Metal-binding</keyword>
<dbReference type="Gene3D" id="3.30.40.10">
    <property type="entry name" value="Zinc/RING finger domain, C3HC4 (zinc finger)"/>
    <property type="match status" value="1"/>
</dbReference>
<dbReference type="Pfam" id="PF04757">
    <property type="entry name" value="Pex2_Pex12"/>
    <property type="match status" value="1"/>
</dbReference>
<comment type="catalytic activity">
    <reaction evidence="1">
        <text>S-ubiquitinyl-[E2 ubiquitin-conjugating enzyme]-L-cysteine + [acceptor protein]-L-lysine = [E2 ubiquitin-conjugating enzyme]-L-cysteine + N(6)-ubiquitinyl-[acceptor protein]-L-lysine.</text>
        <dbReference type="EC" id="2.3.2.27"/>
    </reaction>
</comment>
<dbReference type="InterPro" id="IPR001841">
    <property type="entry name" value="Znf_RING"/>
</dbReference>